<dbReference type="AlphaFoldDB" id="A0A1M6G7V9"/>
<organism evidence="1 2">
    <name type="scientific">Tessaracoccus bendigoensis DSM 12906</name>
    <dbReference type="NCBI Taxonomy" id="1123357"/>
    <lineage>
        <taxon>Bacteria</taxon>
        <taxon>Bacillati</taxon>
        <taxon>Actinomycetota</taxon>
        <taxon>Actinomycetes</taxon>
        <taxon>Propionibacteriales</taxon>
        <taxon>Propionibacteriaceae</taxon>
        <taxon>Tessaracoccus</taxon>
    </lineage>
</organism>
<reference evidence="1 2" key="1">
    <citation type="submission" date="2016-11" db="EMBL/GenBank/DDBJ databases">
        <authorList>
            <person name="Jaros S."/>
            <person name="Januszkiewicz K."/>
            <person name="Wedrychowicz H."/>
        </authorList>
    </citation>
    <scope>NUCLEOTIDE SEQUENCE [LARGE SCALE GENOMIC DNA]</scope>
    <source>
        <strain evidence="1 2">DSM 12906</strain>
    </source>
</reference>
<protein>
    <recommendedName>
        <fullName evidence="3">DNA binding domain-containing protein, excisionase family</fullName>
    </recommendedName>
</protein>
<evidence type="ECO:0000313" key="1">
    <source>
        <dbReference type="EMBL" id="SHJ06043.1"/>
    </source>
</evidence>
<name>A0A1M6G7V9_9ACTN</name>
<proteinExistence type="predicted"/>
<dbReference type="EMBL" id="FQZG01000025">
    <property type="protein sequence ID" value="SHJ06043.1"/>
    <property type="molecule type" value="Genomic_DNA"/>
</dbReference>
<dbReference type="Proteomes" id="UP000184512">
    <property type="component" value="Unassembled WGS sequence"/>
</dbReference>
<gene>
    <name evidence="1" type="ORF">SAMN02745244_01629</name>
</gene>
<evidence type="ECO:0008006" key="3">
    <source>
        <dbReference type="Google" id="ProtNLM"/>
    </source>
</evidence>
<sequence length="122" mass="13531">MCIRLRISEATVASQPIHDRQPVRRPLPEREWLTLTEVVELGYGSHWTLRQRIKRGELAAAKIGNLIKVRREDLSALVVPIEPAEPTFADVEAAVERIVASAPPLTDEQCRHLASLFGGASS</sequence>
<accession>A0A1M6G7V9</accession>
<dbReference type="STRING" id="1123357.SAMN02745244_01629"/>
<evidence type="ECO:0000313" key="2">
    <source>
        <dbReference type="Proteomes" id="UP000184512"/>
    </source>
</evidence>
<keyword evidence="2" id="KW-1185">Reference proteome</keyword>
<dbReference type="RefSeq" id="WP_245787926.1">
    <property type="nucleotide sequence ID" value="NZ_FQZG01000025.1"/>
</dbReference>